<keyword evidence="1" id="KW-1133">Transmembrane helix</keyword>
<reference evidence="3" key="2">
    <citation type="submission" date="2015-08" db="UniProtKB">
        <authorList>
            <consortium name="WormBaseParasite"/>
        </authorList>
    </citation>
    <scope>IDENTIFICATION</scope>
</reference>
<dbReference type="AlphaFoldDB" id="A0A0K0FLX0"/>
<protein>
    <submittedName>
        <fullName evidence="3">Ovule protein</fullName>
    </submittedName>
</protein>
<evidence type="ECO:0000313" key="3">
    <source>
        <dbReference type="WBParaSite" id="SVE_1000860050.1"/>
    </source>
</evidence>
<sequence>LNKLLIISLLKITPNEIYQQFNHSTNTRSNIDISKTIHFLTRKCGKTLSYRVTFLQLLICIMTATFYCYTNIIFHSKFY</sequence>
<keyword evidence="2" id="KW-1185">Reference proteome</keyword>
<keyword evidence="1" id="KW-0812">Transmembrane</keyword>
<feature type="transmembrane region" description="Helical" evidence="1">
    <location>
        <begin position="52"/>
        <end position="74"/>
    </location>
</feature>
<keyword evidence="1" id="KW-0472">Membrane</keyword>
<organism evidence="2 3">
    <name type="scientific">Strongyloides venezuelensis</name>
    <name type="common">Threadworm</name>
    <dbReference type="NCBI Taxonomy" id="75913"/>
    <lineage>
        <taxon>Eukaryota</taxon>
        <taxon>Metazoa</taxon>
        <taxon>Ecdysozoa</taxon>
        <taxon>Nematoda</taxon>
        <taxon>Chromadorea</taxon>
        <taxon>Rhabditida</taxon>
        <taxon>Tylenchina</taxon>
        <taxon>Panagrolaimomorpha</taxon>
        <taxon>Strongyloidoidea</taxon>
        <taxon>Strongyloididae</taxon>
        <taxon>Strongyloides</taxon>
    </lineage>
</organism>
<evidence type="ECO:0000313" key="2">
    <source>
        <dbReference type="Proteomes" id="UP000035680"/>
    </source>
</evidence>
<dbReference type="WBParaSite" id="SVE_1000860050.1">
    <property type="protein sequence ID" value="SVE_1000860050.1"/>
    <property type="gene ID" value="SVE_1000860050"/>
</dbReference>
<dbReference type="Proteomes" id="UP000035680">
    <property type="component" value="Unassembled WGS sequence"/>
</dbReference>
<evidence type="ECO:0000256" key="1">
    <source>
        <dbReference type="SAM" id="Phobius"/>
    </source>
</evidence>
<name>A0A0K0FLX0_STRVS</name>
<proteinExistence type="predicted"/>
<accession>A0A0K0FLX0</accession>
<reference evidence="2" key="1">
    <citation type="submission" date="2014-07" db="EMBL/GenBank/DDBJ databases">
        <authorList>
            <person name="Martin A.A"/>
            <person name="De Silva N."/>
        </authorList>
    </citation>
    <scope>NUCLEOTIDE SEQUENCE</scope>
</reference>